<protein>
    <submittedName>
        <fullName evidence="7">Branched-chain amino acid transport system substrate-binding protein</fullName>
    </submittedName>
</protein>
<evidence type="ECO:0000256" key="5">
    <source>
        <dbReference type="SAM" id="SignalP"/>
    </source>
</evidence>
<reference evidence="7 8" key="1">
    <citation type="submission" date="2019-03" db="EMBL/GenBank/DDBJ databases">
        <title>Genomic Encyclopedia of Type Strains, Phase IV (KMG-IV): sequencing the most valuable type-strain genomes for metagenomic binning, comparative biology and taxonomic classification.</title>
        <authorList>
            <person name="Goeker M."/>
        </authorList>
    </citation>
    <scope>NUCLEOTIDE SEQUENCE [LARGE SCALE GENOMIC DNA]</scope>
    <source>
        <strain evidence="7 8">DSM 15969</strain>
    </source>
</reference>
<feature type="domain" description="Leucine-binding protein" evidence="6">
    <location>
        <begin position="34"/>
        <end position="377"/>
    </location>
</feature>
<dbReference type="PRINTS" id="PR00337">
    <property type="entry name" value="LEUILEVALBP"/>
</dbReference>
<evidence type="ECO:0000259" key="6">
    <source>
        <dbReference type="Pfam" id="PF13458"/>
    </source>
</evidence>
<evidence type="ECO:0000313" key="7">
    <source>
        <dbReference type="EMBL" id="TCL35171.1"/>
    </source>
</evidence>
<evidence type="ECO:0000313" key="8">
    <source>
        <dbReference type="Proteomes" id="UP000295063"/>
    </source>
</evidence>
<proteinExistence type="inferred from homology"/>
<organism evidence="7 8">
    <name type="scientific">Anaerospora hongkongensis</name>
    <dbReference type="NCBI Taxonomy" id="244830"/>
    <lineage>
        <taxon>Bacteria</taxon>
        <taxon>Bacillati</taxon>
        <taxon>Bacillota</taxon>
        <taxon>Negativicutes</taxon>
        <taxon>Selenomonadales</taxon>
        <taxon>Sporomusaceae</taxon>
        <taxon>Anaerospora</taxon>
    </lineage>
</organism>
<gene>
    <name evidence="7" type="ORF">EV210_11311</name>
</gene>
<dbReference type="PROSITE" id="PS51257">
    <property type="entry name" value="PROKAR_LIPOPROTEIN"/>
    <property type="match status" value="1"/>
</dbReference>
<keyword evidence="2" id="KW-0813">Transport</keyword>
<keyword evidence="8" id="KW-1185">Reference proteome</keyword>
<keyword evidence="3 5" id="KW-0732">Signal</keyword>
<feature type="chain" id="PRO_5038918574" evidence="5">
    <location>
        <begin position="21"/>
        <end position="393"/>
    </location>
</feature>
<dbReference type="EMBL" id="SLUI01000013">
    <property type="protein sequence ID" value="TCL35171.1"/>
    <property type="molecule type" value="Genomic_DNA"/>
</dbReference>
<evidence type="ECO:0000256" key="3">
    <source>
        <dbReference type="ARBA" id="ARBA00022729"/>
    </source>
</evidence>
<evidence type="ECO:0000256" key="1">
    <source>
        <dbReference type="ARBA" id="ARBA00010062"/>
    </source>
</evidence>
<dbReference type="InterPro" id="IPR051010">
    <property type="entry name" value="BCAA_transport"/>
</dbReference>
<name>A0A4R1PXL6_9FIRM</name>
<dbReference type="AlphaFoldDB" id="A0A4R1PXL6"/>
<feature type="signal peptide" evidence="5">
    <location>
        <begin position="1"/>
        <end position="20"/>
    </location>
</feature>
<evidence type="ECO:0000256" key="4">
    <source>
        <dbReference type="ARBA" id="ARBA00022970"/>
    </source>
</evidence>
<dbReference type="InterPro" id="IPR028082">
    <property type="entry name" value="Peripla_BP_I"/>
</dbReference>
<comment type="similarity">
    <text evidence="1">Belongs to the leucine-binding protein family.</text>
</comment>
<dbReference type="PANTHER" id="PTHR30483:SF6">
    <property type="entry name" value="PERIPLASMIC BINDING PROTEIN OF ABC TRANSPORTER FOR NATURAL AMINO ACIDS"/>
    <property type="match status" value="1"/>
</dbReference>
<dbReference type="InterPro" id="IPR028081">
    <property type="entry name" value="Leu-bd"/>
</dbReference>
<evidence type="ECO:0000256" key="2">
    <source>
        <dbReference type="ARBA" id="ARBA00022448"/>
    </source>
</evidence>
<dbReference type="Pfam" id="PF13458">
    <property type="entry name" value="Peripla_BP_6"/>
    <property type="match status" value="1"/>
</dbReference>
<comment type="caution">
    <text evidence="7">The sequence shown here is derived from an EMBL/GenBank/DDBJ whole genome shotgun (WGS) entry which is preliminary data.</text>
</comment>
<dbReference type="InterPro" id="IPR000709">
    <property type="entry name" value="Leu_Ile_Val-bd"/>
</dbReference>
<dbReference type="CDD" id="cd06347">
    <property type="entry name" value="PBP1_ABC_LivK_ligand_binding-like"/>
    <property type="match status" value="1"/>
</dbReference>
<dbReference type="RefSeq" id="WP_165898952.1">
    <property type="nucleotide sequence ID" value="NZ_DAMAKO010000004.1"/>
</dbReference>
<dbReference type="Gene3D" id="3.40.50.2300">
    <property type="match status" value="2"/>
</dbReference>
<dbReference type="PANTHER" id="PTHR30483">
    <property type="entry name" value="LEUCINE-SPECIFIC-BINDING PROTEIN"/>
    <property type="match status" value="1"/>
</dbReference>
<dbReference type="SUPFAM" id="SSF53822">
    <property type="entry name" value="Periplasmic binding protein-like I"/>
    <property type="match status" value="1"/>
</dbReference>
<dbReference type="Proteomes" id="UP000295063">
    <property type="component" value="Unassembled WGS sequence"/>
</dbReference>
<dbReference type="GO" id="GO:0006865">
    <property type="term" value="P:amino acid transport"/>
    <property type="evidence" value="ECO:0007669"/>
    <property type="project" value="UniProtKB-KW"/>
</dbReference>
<accession>A0A4R1PXL6</accession>
<sequence>MKKFTILAIMGLFLISSLFAGCGSSSSSSSGAKEIVIGNLQDMSGPTSVLGNAVTRGAELAVEKINAQGGLNGSKVKLLTMDTKGDVQEAIKAYNRLVDQEKAVVVVGPPISNIGIGLAPIADNKKVALVGSFADPRATVAEDGKVHPSMFLVQPSATQYGEIMASFAIEKLGLKKIAIFYDQSNAYAVSLVAPFKAYAKSAGAEIVIEQVYGKGDKDFKTQLTKIKDSGAQVVYAPNYTQDLVLTAKQRKQIGLDLPFVGGLDFAPPFASLVNDSEATNNLYFANNFSETEPQLAEVKSAYRAKFNEDPINKVYLGYDKVLVIAEAIKKSGGVSADKILQGLNQINGLQGTTGVITLSPQNHQPVGLSMVMYKIENGQYVDLGRYIPAKHMK</sequence>
<keyword evidence="4" id="KW-0029">Amino-acid transport</keyword>